<comment type="caution">
    <text evidence="1">The sequence shown here is derived from an EMBL/GenBank/DDBJ whole genome shotgun (WGS) entry which is preliminary data.</text>
</comment>
<protein>
    <submittedName>
        <fullName evidence="1">Unnamed protein product</fullName>
    </submittedName>
</protein>
<evidence type="ECO:0000313" key="2">
    <source>
        <dbReference type="Proteomes" id="UP001165064"/>
    </source>
</evidence>
<proteinExistence type="predicted"/>
<organism evidence="1 2">
    <name type="scientific">Ambrosiozyma monospora</name>
    <name type="common">Yeast</name>
    <name type="synonym">Endomycopsis monosporus</name>
    <dbReference type="NCBI Taxonomy" id="43982"/>
    <lineage>
        <taxon>Eukaryota</taxon>
        <taxon>Fungi</taxon>
        <taxon>Dikarya</taxon>
        <taxon>Ascomycota</taxon>
        <taxon>Saccharomycotina</taxon>
        <taxon>Pichiomycetes</taxon>
        <taxon>Pichiales</taxon>
        <taxon>Pichiaceae</taxon>
        <taxon>Ambrosiozyma</taxon>
    </lineage>
</organism>
<keyword evidence="2" id="KW-1185">Reference proteome</keyword>
<accession>A0ACB5U021</accession>
<evidence type="ECO:0000313" key="1">
    <source>
        <dbReference type="EMBL" id="GME98900.1"/>
    </source>
</evidence>
<name>A0ACB5U021_AMBMO</name>
<gene>
    <name evidence="1" type="ORF">Amon02_001056100</name>
</gene>
<sequence length="275" mass="30472">MGSLLADLVNHGFKYDNDLSKQKLNILSHCSNTHKKSFCASTIQHSLTPSSTTESISTEDNPLKRQRTDSLCSVSSSENELRKGLSPFNLQLTVRGAKPISAPSPSIRSTHISPLTLPTGPSAPMNRPMMNVPYLSPAPPPSESDLFSSHQKVYKQCGILKPLPIQLRELFYLHVSDRLAEFLLDYLERFETSIDLKKLKKKMKEIRAGPGIPNHKSSMPRNVNSNGSSGGSIIKPRTSRLATNGPVKTTRFNSPPVNGQESRQRYEQSFKSLNT</sequence>
<reference evidence="1" key="1">
    <citation type="submission" date="2023-04" db="EMBL/GenBank/DDBJ databases">
        <title>Ambrosiozyma monospora NBRC 10751.</title>
        <authorList>
            <person name="Ichikawa N."/>
            <person name="Sato H."/>
            <person name="Tonouchi N."/>
        </authorList>
    </citation>
    <scope>NUCLEOTIDE SEQUENCE</scope>
    <source>
        <strain evidence="1">NBRC 10751</strain>
    </source>
</reference>
<dbReference type="Proteomes" id="UP001165064">
    <property type="component" value="Unassembled WGS sequence"/>
</dbReference>
<dbReference type="EMBL" id="BSXS01010783">
    <property type="protein sequence ID" value="GME98900.1"/>
    <property type="molecule type" value="Genomic_DNA"/>
</dbReference>